<evidence type="ECO:0000313" key="3">
    <source>
        <dbReference type="Proteomes" id="UP000287519"/>
    </source>
</evidence>
<dbReference type="EMBL" id="BHYM01000115">
    <property type="protein sequence ID" value="GCE44884.1"/>
    <property type="molecule type" value="Genomic_DNA"/>
</dbReference>
<evidence type="ECO:0000259" key="1">
    <source>
        <dbReference type="Pfam" id="PF00561"/>
    </source>
</evidence>
<dbReference type="Pfam" id="PF00561">
    <property type="entry name" value="Abhydrolase_1"/>
    <property type="match status" value="1"/>
</dbReference>
<dbReference type="InterPro" id="IPR029058">
    <property type="entry name" value="AB_hydrolase_fold"/>
</dbReference>
<dbReference type="PANTHER" id="PTHR43798:SF33">
    <property type="entry name" value="HYDROLASE, PUTATIVE (AFU_ORTHOLOGUE AFUA_2G14860)-RELATED"/>
    <property type="match status" value="1"/>
</dbReference>
<dbReference type="InterPro" id="IPR000073">
    <property type="entry name" value="AB_hydrolase_1"/>
</dbReference>
<dbReference type="GO" id="GO:0046464">
    <property type="term" value="P:acylglycerol catabolic process"/>
    <property type="evidence" value="ECO:0007669"/>
    <property type="project" value="TreeGrafter"/>
</dbReference>
<dbReference type="AlphaFoldDB" id="A0A402CMR7"/>
<dbReference type="Proteomes" id="UP000287519">
    <property type="component" value="Unassembled WGS sequence"/>
</dbReference>
<dbReference type="GO" id="GO:0016020">
    <property type="term" value="C:membrane"/>
    <property type="evidence" value="ECO:0007669"/>
    <property type="project" value="TreeGrafter"/>
</dbReference>
<protein>
    <submittedName>
        <fullName evidence="2">Haloacetate dehalogenase H-1</fullName>
    </submittedName>
</protein>
<dbReference type="PRINTS" id="PR00111">
    <property type="entry name" value="ABHYDROLASE"/>
</dbReference>
<dbReference type="SUPFAM" id="SSF53474">
    <property type="entry name" value="alpha/beta-Hydrolases"/>
    <property type="match status" value="1"/>
</dbReference>
<dbReference type="Gene3D" id="3.40.50.1820">
    <property type="entry name" value="alpha/beta hydrolase"/>
    <property type="match status" value="1"/>
</dbReference>
<dbReference type="PANTHER" id="PTHR43798">
    <property type="entry name" value="MONOACYLGLYCEROL LIPASE"/>
    <property type="match status" value="1"/>
</dbReference>
<name>A0A402CMR7_RHOWR</name>
<reference evidence="2 3" key="1">
    <citation type="submission" date="2018-11" db="EMBL/GenBank/DDBJ databases">
        <title>Microbial catabolism of amino acid.</title>
        <authorList>
            <person name="Hibi M."/>
            <person name="Ogawa J."/>
        </authorList>
    </citation>
    <scope>NUCLEOTIDE SEQUENCE [LARGE SCALE GENOMIC DNA]</scope>
    <source>
        <strain evidence="2 3">C31-06</strain>
    </source>
</reference>
<sequence>MFGMFSDEFFDLGEVRLRARVSDSSGAEPQVVVLLHGYPQSSSAWHAIAPALAERYRVICPDLRGYGESSKPLGSPDHANYSKRVMADDILAILDHIGIHSFAAVGHDRGARVAHRLALDHPDRVTKLSMIDIAPTVEMYDRMNADIASAYFHWSFLTQPAGVPENLLRGKEKDWVRGMLTAFGQAQFRDFDPDAQRDYEEAFLDPACLHGTCEDYRASATIDLRHDRENRVAGKGIECPTQIIWGESGILARQFDPEAVWKLYVNGSLETVVLPAGHFLPEEAPELLLSHLAPFLAS</sequence>
<comment type="caution">
    <text evidence="2">The sequence shown here is derived from an EMBL/GenBank/DDBJ whole genome shotgun (WGS) entry which is preliminary data.</text>
</comment>
<dbReference type="InterPro" id="IPR050266">
    <property type="entry name" value="AB_hydrolase_sf"/>
</dbReference>
<dbReference type="InterPro" id="IPR000639">
    <property type="entry name" value="Epox_hydrolase-like"/>
</dbReference>
<evidence type="ECO:0000313" key="2">
    <source>
        <dbReference type="EMBL" id="GCE44884.1"/>
    </source>
</evidence>
<accession>A0A402CMR7</accession>
<proteinExistence type="predicted"/>
<keyword evidence="3" id="KW-1185">Reference proteome</keyword>
<dbReference type="GO" id="GO:0047372">
    <property type="term" value="F:monoacylglycerol lipase activity"/>
    <property type="evidence" value="ECO:0007669"/>
    <property type="project" value="TreeGrafter"/>
</dbReference>
<gene>
    <name evidence="2" type="ORF">Rhow_000510</name>
</gene>
<feature type="domain" description="AB hydrolase-1" evidence="1">
    <location>
        <begin position="31"/>
        <end position="285"/>
    </location>
</feature>
<dbReference type="OrthoDB" id="3507586at2"/>
<organism evidence="2 3">
    <name type="scientific">Rhodococcus wratislaviensis</name>
    <name type="common">Tsukamurella wratislaviensis</name>
    <dbReference type="NCBI Taxonomy" id="44752"/>
    <lineage>
        <taxon>Bacteria</taxon>
        <taxon>Bacillati</taxon>
        <taxon>Actinomycetota</taxon>
        <taxon>Actinomycetes</taxon>
        <taxon>Mycobacteriales</taxon>
        <taxon>Nocardiaceae</taxon>
        <taxon>Rhodococcus</taxon>
    </lineage>
</organism>
<dbReference type="PRINTS" id="PR00412">
    <property type="entry name" value="EPOXHYDRLASE"/>
</dbReference>